<name>A0ABU9FB98_9ENTR</name>
<dbReference type="EMBL" id="JARXNK020000104">
    <property type="protein sequence ID" value="MEL0553076.1"/>
    <property type="molecule type" value="Genomic_DNA"/>
</dbReference>
<feature type="chain" id="PRO_5047260660" evidence="1">
    <location>
        <begin position="26"/>
        <end position="470"/>
    </location>
</feature>
<comment type="caution">
    <text evidence="2">The sequence shown here is derived from an EMBL/GenBank/DDBJ whole genome shotgun (WGS) entry which is preliminary data.</text>
</comment>
<accession>A0ABU9FB98</accession>
<keyword evidence="1" id="KW-0732">Signal</keyword>
<protein>
    <submittedName>
        <fullName evidence="2">Uncharacterized protein</fullName>
    </submittedName>
</protein>
<feature type="signal peptide" evidence="1">
    <location>
        <begin position="1"/>
        <end position="25"/>
    </location>
</feature>
<reference evidence="2 3" key="1">
    <citation type="submission" date="2024-04" db="EMBL/GenBank/DDBJ databases">
        <title>Two novel Raoultella species associated with bleeding cankers of broadleaf hosts, Raoultella scottia sp. nov. and Raoultella lignicola sp. nov.</title>
        <authorList>
            <person name="Brady C.L."/>
        </authorList>
    </citation>
    <scope>NUCLEOTIDE SEQUENCE [LARGE SCALE GENOMIC DNA]</scope>
    <source>
        <strain evidence="2 3">TW_WC1a.1</strain>
    </source>
</reference>
<proteinExistence type="predicted"/>
<evidence type="ECO:0000313" key="2">
    <source>
        <dbReference type="EMBL" id="MEL0553076.1"/>
    </source>
</evidence>
<organism evidence="2 3">
    <name type="scientific">Raoultella lignicola</name>
    <dbReference type="NCBI Taxonomy" id="3040939"/>
    <lineage>
        <taxon>Bacteria</taxon>
        <taxon>Pseudomonadati</taxon>
        <taxon>Pseudomonadota</taxon>
        <taxon>Gammaproteobacteria</taxon>
        <taxon>Enterobacterales</taxon>
        <taxon>Enterobacteriaceae</taxon>
        <taxon>Klebsiella/Raoultella group</taxon>
        <taxon>Raoultella</taxon>
    </lineage>
</organism>
<evidence type="ECO:0000256" key="1">
    <source>
        <dbReference type="SAM" id="SignalP"/>
    </source>
</evidence>
<dbReference type="RefSeq" id="WP_187042804.1">
    <property type="nucleotide sequence ID" value="NZ_JARXNK020000104.1"/>
</dbReference>
<evidence type="ECO:0000313" key="3">
    <source>
        <dbReference type="Proteomes" id="UP001312893"/>
    </source>
</evidence>
<gene>
    <name evidence="2" type="ORF">QFI96_015375</name>
</gene>
<keyword evidence="3" id="KW-1185">Reference proteome</keyword>
<dbReference type="Proteomes" id="UP001312893">
    <property type="component" value="Unassembled WGS sequence"/>
</dbReference>
<sequence length="470" mass="52606">MNAVRSLSPVLVIATLLLFSSFSQAAGTEPAKCLDPQRVNAMLAHFQVSAQDDDGKEVRQYSVKDHCDNADFTKLILALEQIKTVSKIKVPSKERSDFGKAQSFEYITGRIKNIILLPHNANICGFQEGGVVLDSEKADKTMRLCMLDGGASVSGLAMTLVHEARHMDGFKHVKCTHGIFMSLSYPECDRSFEEQGSHAFQLSYLLKLHKTLKNDGDKFKVRMLIVHTVEYAFNDAPFGLKKGGLILDSQNRVLFFDGQQLTLIKAFEDNIVALANYNGYPVVFHENGKVEAYTFLPAWDPIKGPIVSHYQQLSPEDRAAILDAYFGNKEQCYLLRAKIACVQKEGFTHFVFDGITPVVFFDEPDMSQYFLMRIMSDSGKIYNIPGSVLFTSKEKNFNSAFEFKKVVYPQGVSSYAVDNSGGLIGINPQGTVVYRANNEPSWRAIPDFDGITAKKVIPYYWSPQLQTMLN</sequence>